<name>A0AB40AHM6_DIOCR</name>
<reference evidence="4" key="1">
    <citation type="submission" date="2025-05" db="UniProtKB">
        <authorList>
            <consortium name="RefSeq"/>
        </authorList>
    </citation>
    <scope>NUCLEOTIDE SEQUENCE [LARGE SCALE GENOMIC DNA]</scope>
</reference>
<feature type="region of interest" description="Disordered" evidence="1">
    <location>
        <begin position="177"/>
        <end position="215"/>
    </location>
</feature>
<protein>
    <submittedName>
        <fullName evidence="5">Uncharacterized protein LOC120249755</fullName>
    </submittedName>
</protein>
<evidence type="ECO:0000313" key="5">
    <source>
        <dbReference type="RefSeq" id="XP_039114359.1"/>
    </source>
</evidence>
<reference evidence="5" key="2">
    <citation type="submission" date="2025-08" db="UniProtKB">
        <authorList>
            <consortium name="RefSeq"/>
        </authorList>
    </citation>
    <scope>IDENTIFICATION</scope>
</reference>
<evidence type="ECO:0000259" key="3">
    <source>
        <dbReference type="Pfam" id="PF13960"/>
    </source>
</evidence>
<dbReference type="AlphaFoldDB" id="A0AB40AHM6"/>
<dbReference type="PANTHER" id="PTHR48258:SF15">
    <property type="entry name" value="OS02G0543900 PROTEIN"/>
    <property type="match status" value="1"/>
</dbReference>
<dbReference type="PANTHER" id="PTHR48258">
    <property type="entry name" value="DUF4218 DOMAIN-CONTAINING PROTEIN-RELATED"/>
    <property type="match status" value="1"/>
</dbReference>
<dbReference type="Proteomes" id="UP001515500">
    <property type="component" value="Chromosome 1"/>
</dbReference>
<evidence type="ECO:0000259" key="2">
    <source>
        <dbReference type="Pfam" id="PF13952"/>
    </source>
</evidence>
<dbReference type="InterPro" id="IPR004242">
    <property type="entry name" value="Transposase_21"/>
</dbReference>
<sequence length="631" mass="73146">MMSSNYSVWPVVLVPYNLPPWIGMKQHSFILSMIIPGDKGPTNDIDVFLQPLIDELKKLWEGVETYDASKHQKFHMRAALMWTINDFPAYAYLSGWSTKGKFACPCCAENTSSLWLYKGKKYCYMCSRRWLPEGHLFRYQKQLFDGTEEARLPPKRASGSDVLNQLDGLQFTFGKFKKKKGKKENTKKKRKRTKHPRISVQGSNEESSSRNDKGPIDHMKWWKKKSIFFMLPYWEHNLLRHNLDLMHIEKNVCDNLIGTFLGLDKSKDNLKARLDLVDIGIRSELHPQILENGKKILPPACFTLSTEQKEILCQVVKDIKVPDGYASNISRCVNLQERKIGGLKSHDCHVLVQDILPLALRACNPPKEVIQVVSELATIFKSLCSKVVDVNELEELQNQIVMTICQMEKIFLPSFFTIMVHLIIHLVEEMKLGGPINFRWMYPFERFFMRFKSYVKNRTHPEGSIAEVLEKDYPDIPEEVVALGVGPNKVAKRYFGFIINGFRFHTKSRDENRMTQNSGVVNTSEVGSVNYYGRLRDIIELDYYGNFKVVLFKCDWVDVHHNTGIRQDEFGFTLVNFSRLIHTGEKLDHDPYVFSSQVEQVFYVQDLKNENCSIVIKTRPRDLFDMGDIDH</sequence>
<dbReference type="Pfam" id="PF13952">
    <property type="entry name" value="DUF4216"/>
    <property type="match status" value="1"/>
</dbReference>
<dbReference type="GeneID" id="120249755"/>
<dbReference type="Pfam" id="PF02992">
    <property type="entry name" value="Transposase_21"/>
    <property type="match status" value="1"/>
</dbReference>
<feature type="domain" description="DUF4216" evidence="2">
    <location>
        <begin position="539"/>
        <end position="611"/>
    </location>
</feature>
<feature type="compositionally biased region" description="Basic residues" evidence="1">
    <location>
        <begin position="177"/>
        <end position="197"/>
    </location>
</feature>
<proteinExistence type="predicted"/>
<feature type="domain" description="DUF4218" evidence="3">
    <location>
        <begin position="383"/>
        <end position="468"/>
    </location>
</feature>
<dbReference type="InterPro" id="IPR025312">
    <property type="entry name" value="DUF4216"/>
</dbReference>
<organism evidence="4 5">
    <name type="scientific">Dioscorea cayennensis subsp. rotundata</name>
    <name type="common">White Guinea yam</name>
    <name type="synonym">Dioscorea rotundata</name>
    <dbReference type="NCBI Taxonomy" id="55577"/>
    <lineage>
        <taxon>Eukaryota</taxon>
        <taxon>Viridiplantae</taxon>
        <taxon>Streptophyta</taxon>
        <taxon>Embryophyta</taxon>
        <taxon>Tracheophyta</taxon>
        <taxon>Spermatophyta</taxon>
        <taxon>Magnoliopsida</taxon>
        <taxon>Liliopsida</taxon>
        <taxon>Dioscoreales</taxon>
        <taxon>Dioscoreaceae</taxon>
        <taxon>Dioscorea</taxon>
    </lineage>
</organism>
<dbReference type="Pfam" id="PF13960">
    <property type="entry name" value="DUF4218"/>
    <property type="match status" value="1"/>
</dbReference>
<evidence type="ECO:0000256" key="1">
    <source>
        <dbReference type="SAM" id="MobiDB-lite"/>
    </source>
</evidence>
<keyword evidence="4" id="KW-1185">Reference proteome</keyword>
<gene>
    <name evidence="5" type="primary">LOC120249755</name>
</gene>
<evidence type="ECO:0000313" key="4">
    <source>
        <dbReference type="Proteomes" id="UP001515500"/>
    </source>
</evidence>
<dbReference type="InterPro" id="IPR025452">
    <property type="entry name" value="DUF4218"/>
</dbReference>
<accession>A0AB40AHM6</accession>
<dbReference type="RefSeq" id="XP_039114359.1">
    <property type="nucleotide sequence ID" value="XM_039258425.1"/>
</dbReference>